<evidence type="ECO:0000313" key="3">
    <source>
        <dbReference type="EMBL" id="KAF9670751.1"/>
    </source>
</evidence>
<comment type="similarity">
    <text evidence="1">Belongs to the plant LTP family. PEARLI1 subfamily.</text>
</comment>
<evidence type="ECO:0000259" key="2">
    <source>
        <dbReference type="Pfam" id="PF14547"/>
    </source>
</evidence>
<dbReference type="AlphaFoldDB" id="A0A835JJU4"/>
<name>A0A835JJU4_9ROSI</name>
<dbReference type="Pfam" id="PF14547">
    <property type="entry name" value="Hydrophob_seed"/>
    <property type="match status" value="1"/>
</dbReference>
<proteinExistence type="inferred from homology"/>
<dbReference type="Gene3D" id="1.10.110.10">
    <property type="entry name" value="Plant lipid-transfer and hydrophobic proteins"/>
    <property type="match status" value="1"/>
</dbReference>
<dbReference type="PANTHER" id="PTHR31731">
    <property type="match status" value="1"/>
</dbReference>
<evidence type="ECO:0000313" key="4">
    <source>
        <dbReference type="Proteomes" id="UP000657918"/>
    </source>
</evidence>
<sequence>MENVTDIEHLNIFLMVLCNLIDGLVDLEAAVCLCTRVRADLLGLIKLDIPVAVEINATGRLLRNSRSFFSLGGGGGGLLAAAFAFQPPKFTPIRAPAKPNAIVLHHEGRSPISIYKNNAYIWLNVLTSSCLLCLDTMKVTR</sequence>
<dbReference type="InterPro" id="IPR027923">
    <property type="entry name" value="Hydrophob_seed_dom"/>
</dbReference>
<organism evidence="3 4">
    <name type="scientific">Salix dunnii</name>
    <dbReference type="NCBI Taxonomy" id="1413687"/>
    <lineage>
        <taxon>Eukaryota</taxon>
        <taxon>Viridiplantae</taxon>
        <taxon>Streptophyta</taxon>
        <taxon>Embryophyta</taxon>
        <taxon>Tracheophyta</taxon>
        <taxon>Spermatophyta</taxon>
        <taxon>Magnoliopsida</taxon>
        <taxon>eudicotyledons</taxon>
        <taxon>Gunneridae</taxon>
        <taxon>Pentapetalae</taxon>
        <taxon>rosids</taxon>
        <taxon>fabids</taxon>
        <taxon>Malpighiales</taxon>
        <taxon>Salicaceae</taxon>
        <taxon>Saliceae</taxon>
        <taxon>Salix</taxon>
    </lineage>
</organism>
<comment type="caution">
    <text evidence="3">The sequence shown here is derived from an EMBL/GenBank/DDBJ whole genome shotgun (WGS) entry which is preliminary data.</text>
</comment>
<accession>A0A835JJU4</accession>
<dbReference type="Proteomes" id="UP000657918">
    <property type="component" value="Unassembled WGS sequence"/>
</dbReference>
<protein>
    <recommendedName>
        <fullName evidence="2">Hydrophobic seed protein domain-containing protein</fullName>
    </recommendedName>
</protein>
<reference evidence="3 4" key="1">
    <citation type="submission" date="2020-10" db="EMBL/GenBank/DDBJ databases">
        <title>Plant Genome Project.</title>
        <authorList>
            <person name="Zhang R.-G."/>
        </authorList>
    </citation>
    <scope>NUCLEOTIDE SEQUENCE [LARGE SCALE GENOMIC DNA]</scope>
    <source>
        <strain evidence="3">FAFU-HL-1</strain>
        <tissue evidence="3">Leaf</tissue>
    </source>
</reference>
<feature type="domain" description="Hydrophobic seed protein" evidence="2">
    <location>
        <begin position="18"/>
        <end position="55"/>
    </location>
</feature>
<dbReference type="EMBL" id="JADGMS010000013">
    <property type="protein sequence ID" value="KAF9670751.1"/>
    <property type="molecule type" value="Genomic_DNA"/>
</dbReference>
<dbReference type="InterPro" id="IPR051636">
    <property type="entry name" value="Plant_LTP/defense-related"/>
</dbReference>
<dbReference type="InterPro" id="IPR036312">
    <property type="entry name" value="Bifun_inhib/LTP/seed_sf"/>
</dbReference>
<keyword evidence="4" id="KW-1185">Reference proteome</keyword>
<evidence type="ECO:0000256" key="1">
    <source>
        <dbReference type="ARBA" id="ARBA00008965"/>
    </source>
</evidence>
<dbReference type="SUPFAM" id="SSF47699">
    <property type="entry name" value="Bifunctional inhibitor/lipid-transfer protein/seed storage 2S albumin"/>
    <property type="match status" value="1"/>
</dbReference>
<gene>
    <name evidence="3" type="ORF">SADUNF_Sadunf13G0101300</name>
</gene>